<reference evidence="1" key="1">
    <citation type="submission" date="2020-07" db="EMBL/GenBank/DDBJ databases">
        <title>Multicomponent nature underlies the extraordinary mechanical properties of spider dragline silk.</title>
        <authorList>
            <person name="Kono N."/>
            <person name="Nakamura H."/>
            <person name="Mori M."/>
            <person name="Yoshida Y."/>
            <person name="Ohtoshi R."/>
            <person name="Malay A.D."/>
            <person name="Moran D.A.P."/>
            <person name="Tomita M."/>
            <person name="Numata K."/>
            <person name="Arakawa K."/>
        </authorList>
    </citation>
    <scope>NUCLEOTIDE SEQUENCE</scope>
</reference>
<dbReference type="EMBL" id="BMAO01001868">
    <property type="protein sequence ID" value="GFQ76507.1"/>
    <property type="molecule type" value="Genomic_DNA"/>
</dbReference>
<name>A0A8X6FCN3_TRICU</name>
<keyword evidence="2" id="KW-1185">Reference proteome</keyword>
<evidence type="ECO:0000313" key="2">
    <source>
        <dbReference type="Proteomes" id="UP000887116"/>
    </source>
</evidence>
<organism evidence="1 2">
    <name type="scientific">Trichonephila clavata</name>
    <name type="common">Joro spider</name>
    <name type="synonym">Nephila clavata</name>
    <dbReference type="NCBI Taxonomy" id="2740835"/>
    <lineage>
        <taxon>Eukaryota</taxon>
        <taxon>Metazoa</taxon>
        <taxon>Ecdysozoa</taxon>
        <taxon>Arthropoda</taxon>
        <taxon>Chelicerata</taxon>
        <taxon>Arachnida</taxon>
        <taxon>Araneae</taxon>
        <taxon>Araneomorphae</taxon>
        <taxon>Entelegynae</taxon>
        <taxon>Araneoidea</taxon>
        <taxon>Nephilidae</taxon>
        <taxon>Trichonephila</taxon>
    </lineage>
</organism>
<sequence>MYTASGKRVTPHKILKSYNLITLSFGHRKFESGKKLPQSPISQNSEKVIELHLFVELYPSQEVSIKCGITFFHRTGKEKQQIAKCGELLTLAEGYTPLSIVISSRPSGVLSSLSRVSFCLPFESSRLLRRHRKSEVNQVFIEEFSIAI</sequence>
<evidence type="ECO:0000313" key="1">
    <source>
        <dbReference type="EMBL" id="GFQ76507.1"/>
    </source>
</evidence>
<dbReference type="AlphaFoldDB" id="A0A8X6FCN3"/>
<protein>
    <submittedName>
        <fullName evidence="1">Uncharacterized protein</fullName>
    </submittedName>
</protein>
<dbReference type="Proteomes" id="UP000887116">
    <property type="component" value="Unassembled WGS sequence"/>
</dbReference>
<gene>
    <name evidence="1" type="ORF">TNCT_95571</name>
</gene>
<proteinExistence type="predicted"/>
<comment type="caution">
    <text evidence="1">The sequence shown here is derived from an EMBL/GenBank/DDBJ whole genome shotgun (WGS) entry which is preliminary data.</text>
</comment>
<accession>A0A8X6FCN3</accession>